<dbReference type="Proteomes" id="UP000681967">
    <property type="component" value="Unassembled WGS sequence"/>
</dbReference>
<feature type="non-terminal residue" evidence="1">
    <location>
        <position position="19"/>
    </location>
</feature>
<dbReference type="EMBL" id="CAJNOV010006949">
    <property type="protein sequence ID" value="CAF1264895.1"/>
    <property type="molecule type" value="Genomic_DNA"/>
</dbReference>
<evidence type="ECO:0000313" key="1">
    <source>
        <dbReference type="EMBL" id="CAF1264895.1"/>
    </source>
</evidence>
<evidence type="ECO:0000313" key="3">
    <source>
        <dbReference type="Proteomes" id="UP000663855"/>
    </source>
</evidence>
<organism evidence="1 3">
    <name type="scientific">Rotaria magnacalcarata</name>
    <dbReference type="NCBI Taxonomy" id="392030"/>
    <lineage>
        <taxon>Eukaryota</taxon>
        <taxon>Metazoa</taxon>
        <taxon>Spiralia</taxon>
        <taxon>Gnathifera</taxon>
        <taxon>Rotifera</taxon>
        <taxon>Eurotatoria</taxon>
        <taxon>Bdelloidea</taxon>
        <taxon>Philodinida</taxon>
        <taxon>Philodinidae</taxon>
        <taxon>Rotaria</taxon>
    </lineage>
</organism>
<name>A0A815AZ56_9BILA</name>
<accession>A0A815AZ56</accession>
<gene>
    <name evidence="2" type="ORF">BYL167_LOCUS72307</name>
    <name evidence="1" type="ORF">CJN711_LOCUS15176</name>
</gene>
<dbReference type="AlphaFoldDB" id="A0A815AZ56"/>
<proteinExistence type="predicted"/>
<sequence>MAYASSPSSSTDDGNDINT</sequence>
<reference evidence="1" key="1">
    <citation type="submission" date="2021-02" db="EMBL/GenBank/DDBJ databases">
        <authorList>
            <person name="Nowell W R."/>
        </authorList>
    </citation>
    <scope>NUCLEOTIDE SEQUENCE</scope>
</reference>
<dbReference type="EMBL" id="CAJOBH010257908">
    <property type="protein sequence ID" value="CAF5151322.1"/>
    <property type="molecule type" value="Genomic_DNA"/>
</dbReference>
<evidence type="ECO:0000313" key="2">
    <source>
        <dbReference type="EMBL" id="CAF5151322.1"/>
    </source>
</evidence>
<protein>
    <submittedName>
        <fullName evidence="1">Uncharacterized protein</fullName>
    </submittedName>
</protein>
<dbReference type="Proteomes" id="UP000663855">
    <property type="component" value="Unassembled WGS sequence"/>
</dbReference>
<comment type="caution">
    <text evidence="1">The sequence shown here is derived from an EMBL/GenBank/DDBJ whole genome shotgun (WGS) entry which is preliminary data.</text>
</comment>